<keyword evidence="2" id="KW-1185">Reference proteome</keyword>
<dbReference type="EMBL" id="BOMV01000060">
    <property type="protein sequence ID" value="GIE98249.1"/>
    <property type="molecule type" value="Genomic_DNA"/>
</dbReference>
<dbReference type="AlphaFoldDB" id="A0A919K2G8"/>
<organism evidence="1 2">
    <name type="scientific">Paractinoplanes rishiriensis</name>
    <dbReference type="NCBI Taxonomy" id="1050105"/>
    <lineage>
        <taxon>Bacteria</taxon>
        <taxon>Bacillati</taxon>
        <taxon>Actinomycetota</taxon>
        <taxon>Actinomycetes</taxon>
        <taxon>Micromonosporales</taxon>
        <taxon>Micromonosporaceae</taxon>
        <taxon>Paractinoplanes</taxon>
    </lineage>
</organism>
<evidence type="ECO:0000313" key="1">
    <source>
        <dbReference type="EMBL" id="GIE98249.1"/>
    </source>
</evidence>
<name>A0A919K2G8_9ACTN</name>
<comment type="caution">
    <text evidence="1">The sequence shown here is derived from an EMBL/GenBank/DDBJ whole genome shotgun (WGS) entry which is preliminary data.</text>
</comment>
<evidence type="ECO:0000313" key="2">
    <source>
        <dbReference type="Proteomes" id="UP000636960"/>
    </source>
</evidence>
<gene>
    <name evidence="1" type="ORF">Ari01nite_57140</name>
</gene>
<protein>
    <submittedName>
        <fullName evidence="1">Uncharacterized protein</fullName>
    </submittedName>
</protein>
<sequence length="50" mass="5289">MPWDRALDMLCGPLDLDGLPDGVAALVARHAPTTAVMAPFWRGLLTAPST</sequence>
<accession>A0A919K2G8</accession>
<dbReference type="Proteomes" id="UP000636960">
    <property type="component" value="Unassembled WGS sequence"/>
</dbReference>
<reference evidence="1" key="1">
    <citation type="submission" date="2021-01" db="EMBL/GenBank/DDBJ databases">
        <title>Whole genome shotgun sequence of Actinoplanes rishiriensis NBRC 108556.</title>
        <authorList>
            <person name="Komaki H."/>
            <person name="Tamura T."/>
        </authorList>
    </citation>
    <scope>NUCLEOTIDE SEQUENCE</scope>
    <source>
        <strain evidence="1">NBRC 108556</strain>
    </source>
</reference>
<proteinExistence type="predicted"/>